<evidence type="ECO:0000313" key="1">
    <source>
        <dbReference type="EMBL" id="MBC8751063.1"/>
    </source>
</evidence>
<accession>A0ABR7PXR6</accession>
<dbReference type="RefSeq" id="WP_187637997.1">
    <property type="nucleotide sequence ID" value="NZ_VZQQ01000045.1"/>
</dbReference>
<gene>
    <name evidence="1" type="ORF">F6X42_32200</name>
</gene>
<dbReference type="Proteomes" id="UP000736373">
    <property type="component" value="Unassembled WGS sequence"/>
</dbReference>
<name>A0ABR7PXR6_9BURK</name>
<keyword evidence="2" id="KW-1185">Reference proteome</keyword>
<proteinExistence type="predicted"/>
<organism evidence="1 2">
    <name type="scientific">Paraburkholderia podalyriae</name>
    <dbReference type="NCBI Taxonomy" id="1938811"/>
    <lineage>
        <taxon>Bacteria</taxon>
        <taxon>Pseudomonadati</taxon>
        <taxon>Pseudomonadota</taxon>
        <taxon>Betaproteobacteria</taxon>
        <taxon>Burkholderiales</taxon>
        <taxon>Burkholderiaceae</taxon>
        <taxon>Paraburkholderia</taxon>
    </lineage>
</organism>
<reference evidence="1 2" key="1">
    <citation type="submission" date="2019-09" db="EMBL/GenBank/DDBJ databases">
        <title>Paraburkholderia podalyriae sp. nov., A South African Podalyria-associated rhizobium.</title>
        <authorList>
            <person name="Mavima L."/>
            <person name="Beukes C.W."/>
            <person name="Palmer M."/>
            <person name="De Meyer S.E."/>
            <person name="James E.K."/>
            <person name="Maluk M."/>
            <person name="Avontuur J.R."/>
            <person name="Chan W.Y."/>
            <person name="Venter S.N."/>
            <person name="Steenkamp E.T."/>
        </authorList>
    </citation>
    <scope>NUCLEOTIDE SEQUENCE [LARGE SCALE GENOMIC DNA]</scope>
    <source>
        <strain evidence="1 2">WC7.3b</strain>
    </source>
</reference>
<comment type="caution">
    <text evidence="1">The sequence shown here is derived from an EMBL/GenBank/DDBJ whole genome shotgun (WGS) entry which is preliminary data.</text>
</comment>
<evidence type="ECO:0000313" key="2">
    <source>
        <dbReference type="Proteomes" id="UP000736373"/>
    </source>
</evidence>
<dbReference type="EMBL" id="VZQQ01000045">
    <property type="protein sequence ID" value="MBC8751063.1"/>
    <property type="molecule type" value="Genomic_DNA"/>
</dbReference>
<sequence length="258" mass="29126">MSLSVFEMHSVELFCQRPPGACYVICDEWHYKACLGKAADLQRARAETREFLDIAQLNHRKWEEDRKLVTNLIGRNWLSFHSVRDRNPDTDGWWVILALLEEVRRGALLAIKGPRNGLFRSPYSSAPLRDIATRAGNRPDGEPVLSVQYDAATWQARLNAARATRAGDRGASTLLGDAQPFEYVPDALSGDVVELAASTNNPNYAARMLGYDRDTFGDMVHAMKYDLKLRGDDNVIWHDSGDVEFRKNIIGNMHDYAN</sequence>
<protein>
    <submittedName>
        <fullName evidence="1">Uncharacterized protein</fullName>
    </submittedName>
</protein>